<proteinExistence type="predicted"/>
<reference evidence="2" key="1">
    <citation type="submission" date="2021-07" db="EMBL/GenBank/DDBJ databases">
        <title>Draft genome of Mortierella alpina, strain LL118, isolated from an aspen leaf litter sample.</title>
        <authorList>
            <person name="Yang S."/>
            <person name="Vinatzer B.A."/>
        </authorList>
    </citation>
    <scope>NUCLEOTIDE SEQUENCE</scope>
    <source>
        <strain evidence="2">LL118</strain>
    </source>
</reference>
<dbReference type="PANTHER" id="PTHR47668">
    <property type="entry name" value="DIENELACTONE HYDROLASE FAMILY PROTEIN (AFU_ORTHOLOGUE AFUA_6G01940)"/>
    <property type="match status" value="1"/>
</dbReference>
<dbReference type="InterPro" id="IPR002925">
    <property type="entry name" value="Dienelactn_hydro"/>
</dbReference>
<gene>
    <name evidence="2" type="ORF">KVV02_006336</name>
</gene>
<organism evidence="2 3">
    <name type="scientific">Mortierella alpina</name>
    <name type="common">Oleaginous fungus</name>
    <name type="synonym">Mortierella renispora</name>
    <dbReference type="NCBI Taxonomy" id="64518"/>
    <lineage>
        <taxon>Eukaryota</taxon>
        <taxon>Fungi</taxon>
        <taxon>Fungi incertae sedis</taxon>
        <taxon>Mucoromycota</taxon>
        <taxon>Mortierellomycotina</taxon>
        <taxon>Mortierellomycetes</taxon>
        <taxon>Mortierellales</taxon>
        <taxon>Mortierellaceae</taxon>
        <taxon>Mortierella</taxon>
    </lineage>
</organism>
<dbReference type="Gene3D" id="3.40.50.1820">
    <property type="entry name" value="alpha/beta hydrolase"/>
    <property type="match status" value="1"/>
</dbReference>
<dbReference type="PANTHER" id="PTHR47668:SF1">
    <property type="entry name" value="DIENELACTONE HYDROLASE DOMAIN-CONTAINING PROTEIN-RELATED"/>
    <property type="match status" value="1"/>
</dbReference>
<dbReference type="InterPro" id="IPR029058">
    <property type="entry name" value="AB_hydrolase_fold"/>
</dbReference>
<dbReference type="SUPFAM" id="SSF53474">
    <property type="entry name" value="alpha/beta-Hydrolases"/>
    <property type="match status" value="1"/>
</dbReference>
<feature type="domain" description="Dienelactone hydrolase" evidence="1">
    <location>
        <begin position="37"/>
        <end position="191"/>
    </location>
</feature>
<evidence type="ECO:0000259" key="1">
    <source>
        <dbReference type="Pfam" id="PF01738"/>
    </source>
</evidence>
<dbReference type="Pfam" id="PF01738">
    <property type="entry name" value="DLH"/>
    <property type="match status" value="1"/>
</dbReference>
<protein>
    <recommendedName>
        <fullName evidence="1">Dienelactone hydrolase domain-containing protein</fullName>
    </recommendedName>
</protein>
<dbReference type="EMBL" id="JAIFTL010000002">
    <property type="protein sequence ID" value="KAG9327632.1"/>
    <property type="molecule type" value="Genomic_DNA"/>
</dbReference>
<accession>A0A9P8IFT1</accession>
<dbReference type="GO" id="GO:0016787">
    <property type="term" value="F:hydrolase activity"/>
    <property type="evidence" value="ECO:0007669"/>
    <property type="project" value="InterPro"/>
</dbReference>
<dbReference type="Proteomes" id="UP000717515">
    <property type="component" value="Unassembled WGS sequence"/>
</dbReference>
<evidence type="ECO:0000313" key="3">
    <source>
        <dbReference type="Proteomes" id="UP000717515"/>
    </source>
</evidence>
<evidence type="ECO:0000313" key="2">
    <source>
        <dbReference type="EMBL" id="KAG9327632.1"/>
    </source>
</evidence>
<name>A0A9P8IFT1_MORAP</name>
<dbReference type="AlphaFoldDB" id="A0A9P8IFT1"/>
<comment type="caution">
    <text evidence="2">The sequence shown here is derived from an EMBL/GenBank/DDBJ whole genome shotgun (WGS) entry which is preliminary data.</text>
</comment>
<sequence length="259" mass="28136">MSLSAACCNTPSNQDAHWHNRGEYTTLSKEIAGEKVKTYVTGPKDSKRGLIAIYDIFGYRPTGLQFFDLIAESHGGFQVTVPDIFGKEGGIDDALMGDGSKVMAWIGTYGDYKKNHIDEIIRVAVDDLRKAGCTSFSIFGQCWGALMAVKAASEEGSPFLAAGGPHPSFINIDAVKDVKAPLILLASKDEADMIPVIESVKSKNFPVESFHSRYDNMHHGWTGGRGDWTQPEQFKAGLEAVDQLGAYFAKVAAHAESKL</sequence>